<protein>
    <submittedName>
        <fullName evidence="3">Glycosyltransferase family 4 protein</fullName>
    </submittedName>
</protein>
<dbReference type="Gene3D" id="3.40.50.2000">
    <property type="entry name" value="Glycogen Phosphorylase B"/>
    <property type="match status" value="2"/>
</dbReference>
<accession>A0ABW1IKJ8</accession>
<dbReference type="Proteomes" id="UP001596250">
    <property type="component" value="Unassembled WGS sequence"/>
</dbReference>
<evidence type="ECO:0000259" key="2">
    <source>
        <dbReference type="Pfam" id="PF00534"/>
    </source>
</evidence>
<name>A0ABW1IKJ8_9BACL</name>
<dbReference type="SUPFAM" id="SSF53756">
    <property type="entry name" value="UDP-Glycosyltransferase/glycogen phosphorylase"/>
    <property type="match status" value="1"/>
</dbReference>
<evidence type="ECO:0000313" key="3">
    <source>
        <dbReference type="EMBL" id="MFC5985555.1"/>
    </source>
</evidence>
<feature type="domain" description="Glycosyl transferase family 1" evidence="2">
    <location>
        <begin position="186"/>
        <end position="336"/>
    </location>
</feature>
<evidence type="ECO:0000313" key="4">
    <source>
        <dbReference type="Proteomes" id="UP001596250"/>
    </source>
</evidence>
<reference evidence="4" key="1">
    <citation type="journal article" date="2019" name="Int. J. Syst. Evol. Microbiol.">
        <title>The Global Catalogue of Microorganisms (GCM) 10K type strain sequencing project: providing services to taxonomists for standard genome sequencing and annotation.</title>
        <authorList>
            <consortium name="The Broad Institute Genomics Platform"/>
            <consortium name="The Broad Institute Genome Sequencing Center for Infectious Disease"/>
            <person name="Wu L."/>
            <person name="Ma J."/>
        </authorList>
    </citation>
    <scope>NUCLEOTIDE SEQUENCE [LARGE SCALE GENOMIC DNA]</scope>
    <source>
        <strain evidence="4">CCM 8749</strain>
    </source>
</reference>
<dbReference type="CDD" id="cd03809">
    <property type="entry name" value="GT4_MtfB-like"/>
    <property type="match status" value="1"/>
</dbReference>
<organism evidence="3 4">
    <name type="scientific">Marinicrinis lubricantis</name>
    <dbReference type="NCBI Taxonomy" id="2086470"/>
    <lineage>
        <taxon>Bacteria</taxon>
        <taxon>Bacillati</taxon>
        <taxon>Bacillota</taxon>
        <taxon>Bacilli</taxon>
        <taxon>Bacillales</taxon>
        <taxon>Paenibacillaceae</taxon>
    </lineage>
</organism>
<dbReference type="RefSeq" id="WP_379892504.1">
    <property type="nucleotide sequence ID" value="NZ_CBCSCT010000080.1"/>
</dbReference>
<evidence type="ECO:0000256" key="1">
    <source>
        <dbReference type="ARBA" id="ARBA00022679"/>
    </source>
</evidence>
<keyword evidence="1" id="KW-0808">Transferase</keyword>
<proteinExistence type="predicted"/>
<dbReference type="Pfam" id="PF00534">
    <property type="entry name" value="Glycos_transf_1"/>
    <property type="match status" value="1"/>
</dbReference>
<dbReference type="EMBL" id="JBHSQV010000027">
    <property type="protein sequence ID" value="MFC5985555.1"/>
    <property type="molecule type" value="Genomic_DNA"/>
</dbReference>
<keyword evidence="4" id="KW-1185">Reference proteome</keyword>
<dbReference type="PANTHER" id="PTHR46401">
    <property type="entry name" value="GLYCOSYLTRANSFERASE WBBK-RELATED"/>
    <property type="match status" value="1"/>
</dbReference>
<gene>
    <name evidence="3" type="ORF">ACFPXP_03770</name>
</gene>
<dbReference type="PANTHER" id="PTHR46401:SF2">
    <property type="entry name" value="GLYCOSYLTRANSFERASE WBBK-RELATED"/>
    <property type="match status" value="1"/>
</dbReference>
<dbReference type="InterPro" id="IPR001296">
    <property type="entry name" value="Glyco_trans_1"/>
</dbReference>
<comment type="caution">
    <text evidence="3">The sequence shown here is derived from an EMBL/GenBank/DDBJ whole genome shotgun (WGS) entry which is preliminary data.</text>
</comment>
<sequence length="364" mass="41207">MKIYINGRFLTQKITGVQRYAFQLVRSIDNWLEQNGSGLTVTILVPGKSDLMIDIKLKNILLKRIGRLKGHSWEQLELPFFSRGGFLVNLCNTGPMYKRMQQVTIHDAAVFANPKAFSRTFRSWYRYLLKRLTKSTSFITTVSNFSRDEISKYCDVTPCKISVVYPGKEQLEGELQPDNLFLKEQGLDQKKYILAVSSLNPNKNFNSILKAVDLMTKEYDVSIVVAGAINRRVSGNYQLDNQSNVQYVGYVTDEQLIALYKNASCFVFPSFYEGFGLPPIEAMASGCPVIVSNTSSIPEVCGDAAVYCDPNSPQDIAEKIELVIRDEELQKSLRAKGLIQVKKYNWNTSANVFMSLLLQHIIKE</sequence>